<dbReference type="Gene3D" id="1.10.287.950">
    <property type="entry name" value="Methyl-accepting chemotaxis protein"/>
    <property type="match status" value="1"/>
</dbReference>
<evidence type="ECO:0000256" key="4">
    <source>
        <dbReference type="ARBA" id="ARBA00023136"/>
    </source>
</evidence>
<feature type="transmembrane region" description="Helical" evidence="9">
    <location>
        <begin position="20"/>
        <end position="38"/>
    </location>
</feature>
<feature type="domain" description="Methyl-accepting transducer" evidence="10">
    <location>
        <begin position="233"/>
        <end position="469"/>
    </location>
</feature>
<comment type="subcellular location">
    <subcellularLocation>
        <location evidence="1">Membrane</location>
        <topology evidence="1">Multi-pass membrane protein</topology>
    </subcellularLocation>
</comment>
<feature type="transmembrane region" description="Helical" evidence="9">
    <location>
        <begin position="100"/>
        <end position="124"/>
    </location>
</feature>
<evidence type="ECO:0000313" key="11">
    <source>
        <dbReference type="EMBL" id="QSP96432.1"/>
    </source>
</evidence>
<evidence type="ECO:0000256" key="7">
    <source>
        <dbReference type="PROSITE-ProRule" id="PRU00284"/>
    </source>
</evidence>
<dbReference type="InterPro" id="IPR004089">
    <property type="entry name" value="MCPsignal_dom"/>
</dbReference>
<dbReference type="SMART" id="SM00283">
    <property type="entry name" value="MA"/>
    <property type="match status" value="1"/>
</dbReference>
<protein>
    <submittedName>
        <fullName evidence="11">Methyl-accepting chemotaxis protein</fullName>
    </submittedName>
</protein>
<evidence type="ECO:0000256" key="1">
    <source>
        <dbReference type="ARBA" id="ARBA00004141"/>
    </source>
</evidence>
<keyword evidence="5 7" id="KW-0807">Transducer</keyword>
<evidence type="ECO:0000256" key="8">
    <source>
        <dbReference type="SAM" id="MobiDB-lite"/>
    </source>
</evidence>
<dbReference type="PROSITE" id="PS50111">
    <property type="entry name" value="CHEMOTAXIS_TRANSDUC_2"/>
    <property type="match status" value="1"/>
</dbReference>
<dbReference type="PRINTS" id="PR00260">
    <property type="entry name" value="CHEMTRNSDUCR"/>
</dbReference>
<evidence type="ECO:0000259" key="10">
    <source>
        <dbReference type="PROSITE" id="PS50111"/>
    </source>
</evidence>
<feature type="region of interest" description="Disordered" evidence="8">
    <location>
        <begin position="283"/>
        <end position="303"/>
    </location>
</feature>
<dbReference type="PANTHER" id="PTHR32089">
    <property type="entry name" value="METHYL-ACCEPTING CHEMOTAXIS PROTEIN MCPB"/>
    <property type="match status" value="1"/>
</dbReference>
<evidence type="ECO:0000256" key="6">
    <source>
        <dbReference type="ARBA" id="ARBA00029447"/>
    </source>
</evidence>
<feature type="transmembrane region" description="Helical" evidence="9">
    <location>
        <begin position="70"/>
        <end position="88"/>
    </location>
</feature>
<keyword evidence="4 9" id="KW-0472">Membrane</keyword>
<dbReference type="Proteomes" id="UP000663555">
    <property type="component" value="Chromosome"/>
</dbReference>
<accession>A0ABX7MVK5</accession>
<evidence type="ECO:0000256" key="3">
    <source>
        <dbReference type="ARBA" id="ARBA00022989"/>
    </source>
</evidence>
<evidence type="ECO:0000313" key="12">
    <source>
        <dbReference type="Proteomes" id="UP000663555"/>
    </source>
</evidence>
<name>A0ABX7MVK5_9GAMM</name>
<feature type="compositionally biased region" description="Low complexity" evidence="8">
    <location>
        <begin position="283"/>
        <end position="298"/>
    </location>
</feature>
<keyword evidence="12" id="KW-1185">Reference proteome</keyword>
<comment type="similarity">
    <text evidence="6">Belongs to the methyl-accepting chemotaxis (MCP) protein family.</text>
</comment>
<evidence type="ECO:0000256" key="5">
    <source>
        <dbReference type="ARBA" id="ARBA00023224"/>
    </source>
</evidence>
<gene>
    <name evidence="11" type="ORF">LPB19_02645</name>
</gene>
<dbReference type="InterPro" id="IPR004090">
    <property type="entry name" value="Chemotax_Me-accpt_rcpt"/>
</dbReference>
<feature type="transmembrane region" description="Helical" evidence="9">
    <location>
        <begin position="45"/>
        <end position="64"/>
    </location>
</feature>
<dbReference type="PANTHER" id="PTHR32089:SF119">
    <property type="entry name" value="METHYL-ACCEPTING CHEMOTAXIS PROTEIN CTPL"/>
    <property type="match status" value="1"/>
</dbReference>
<evidence type="ECO:0000256" key="2">
    <source>
        <dbReference type="ARBA" id="ARBA00022692"/>
    </source>
</evidence>
<keyword evidence="2 9" id="KW-0812">Transmembrane</keyword>
<dbReference type="SUPFAM" id="SSF58104">
    <property type="entry name" value="Methyl-accepting chemotaxis protein (MCP) signaling domain"/>
    <property type="match status" value="1"/>
</dbReference>
<proteinExistence type="inferred from homology"/>
<evidence type="ECO:0000256" key="9">
    <source>
        <dbReference type="SAM" id="Phobius"/>
    </source>
</evidence>
<organism evidence="11 12">
    <name type="scientific">Marinobacter salinisoli</name>
    <dbReference type="NCBI Taxonomy" id="2769486"/>
    <lineage>
        <taxon>Bacteria</taxon>
        <taxon>Pseudomonadati</taxon>
        <taxon>Pseudomonadota</taxon>
        <taxon>Gammaproteobacteria</taxon>
        <taxon>Pseudomonadales</taxon>
        <taxon>Marinobacteraceae</taxon>
        <taxon>Marinobacter</taxon>
    </lineage>
</organism>
<keyword evidence="3 9" id="KW-1133">Transmembrane helix</keyword>
<feature type="transmembrane region" description="Helical" evidence="9">
    <location>
        <begin position="144"/>
        <end position="175"/>
    </location>
</feature>
<reference evidence="11 12" key="1">
    <citation type="submission" date="2021-03" db="EMBL/GenBank/DDBJ databases">
        <title>Genome sequencing of Marinobacter sp. LPB0319.</title>
        <authorList>
            <person name="Kim J."/>
        </authorList>
    </citation>
    <scope>NUCLEOTIDE SEQUENCE [LARGE SCALE GENOMIC DNA]</scope>
    <source>
        <strain evidence="11 12">LPB0319</strain>
    </source>
</reference>
<dbReference type="EMBL" id="CP071247">
    <property type="protein sequence ID" value="QSP96432.1"/>
    <property type="molecule type" value="Genomic_DNA"/>
</dbReference>
<dbReference type="Pfam" id="PF00015">
    <property type="entry name" value="MCPsignal"/>
    <property type="match status" value="1"/>
</dbReference>
<sequence length="506" mass="54086">MPVSESLTLAQQERLRADRYLVFILLAHVPVVSLLIPLEFDTGAFAALASMAVAAIAGIGYASLRGTRTCSVLFAGLLMAFSAIMIQAQMGRIEMHFHIFAALALTIIYRDWLPIITAAGVIAAHHLLFTSLQKAGVTLGDMPILLFAHGATFGMAFLHAAFVVFESGILVFFALRMAAERRQAFQIIDVVRGFGDSKDLGGRLDARGDARTANYFNSMMDQFGDLIGKVRMLSGTLSHSANKLSRVSEHTSSIIEQQHLETDQAASATEEMTATVQEVARNAQQASEAASRAQASAAEGRRHADHAVELTESTHAVLNDASVMVNELTEKVRAIGGVIAAINDISDQTNLLALNAAIEAARAGAHGRGFAVVAEEVRSLSARTQDFTRQIRTTIDELMSLSDTASGAIGVSQARSGATTEAARQTGDAIRLVVTAIAEVSDMNHQIAAAAEQQAAASSQINNGVQSIAGRNLDVVREAEQTRSMARELERVIAEVDDLVRDYRGA</sequence>